<dbReference type="PROSITE" id="PS01173">
    <property type="entry name" value="LIPASE_GDXG_HIS"/>
    <property type="match status" value="1"/>
</dbReference>
<accession>G5GGH2</accession>
<evidence type="ECO:0000259" key="5">
    <source>
        <dbReference type="Pfam" id="PF00135"/>
    </source>
</evidence>
<dbReference type="HOGENOM" id="CLU_535043_0_0_9"/>
<keyword evidence="3 4" id="KW-0378">Hydrolase</keyword>
<protein>
    <recommendedName>
        <fullName evidence="4">Carboxylic ester hydrolase</fullName>
        <ecNumber evidence="4">3.1.1.-</ecNumber>
    </recommendedName>
</protein>
<comment type="similarity">
    <text evidence="1 4">Belongs to the type-B carboxylesterase/lipase family.</text>
</comment>
<dbReference type="Pfam" id="PF00135">
    <property type="entry name" value="COesterase"/>
    <property type="match status" value="1"/>
</dbReference>
<evidence type="ECO:0000256" key="2">
    <source>
        <dbReference type="ARBA" id="ARBA00010515"/>
    </source>
</evidence>
<dbReference type="InterPro" id="IPR019826">
    <property type="entry name" value="Carboxylesterase_B_AS"/>
</dbReference>
<comment type="caution">
    <text evidence="6">The sequence shown here is derived from an EMBL/GenBank/DDBJ whole genome shotgun (WGS) entry which is preliminary data.</text>
</comment>
<dbReference type="SUPFAM" id="SSF53474">
    <property type="entry name" value="alpha/beta-Hydrolases"/>
    <property type="match status" value="1"/>
</dbReference>
<dbReference type="EC" id="3.1.1.-" evidence="4"/>
<dbReference type="Proteomes" id="UP000003011">
    <property type="component" value="Unassembled WGS sequence"/>
</dbReference>
<sequence length="509" mass="57695">MKVNYKLLDLYCALGEFICKSENINGVDIQSFLGIPYGKSERFGMPEMIEIYQRIPVNFGTGMRFPQNDVPPILNLFLKNPMMRKEILTNKDKTDENAFILNVWTSGTENKKPVLVFIHGGGFTYGSGTTPLYNGKYLAAKGVVVVTINYRLCEPGFIPVMVGGKLSVNRGFFDQQCALKWIRKNIGFFGGDAENITLMGQSAGGLSASMHMMSEESSKYFDKLIVCSAGVNECMTLEYAENIADSFLKQNRMSEPKELLMLSWKKLIRLKMPLELLSTPVIDGIFIKDDARHIMEKGGFSSKPVMLGTTGDELKMIDNKSWYKGLGIITEEENFKGKCLREYGSEGVRLAKELRKQYKSLTEIQFKMMELPFHVTALRELKLYSAKAPCYGYRMNFIPNAWNGLRGSYHCAELPFIFGTIQDMDYKVTSENLQQMEIMQNDWIAFMKNGIIPGHDFFGNNGKIMLYENTGANLIDFPQREIIESLQGTGIFSKIQKSFMRGRDNNFVA</sequence>
<evidence type="ECO:0000256" key="4">
    <source>
        <dbReference type="RuleBase" id="RU361235"/>
    </source>
</evidence>
<proteinExistence type="inferred from homology"/>
<dbReference type="InterPro" id="IPR002168">
    <property type="entry name" value="Lipase_GDXG_HIS_AS"/>
</dbReference>
<evidence type="ECO:0000313" key="6">
    <source>
        <dbReference type="EMBL" id="EHI56132.1"/>
    </source>
</evidence>
<keyword evidence="7" id="KW-1185">Reference proteome</keyword>
<feature type="domain" description="Carboxylesterase type B" evidence="5">
    <location>
        <begin position="28"/>
        <end position="450"/>
    </location>
</feature>
<dbReference type="eggNOG" id="COG2272">
    <property type="taxonomic scope" value="Bacteria"/>
</dbReference>
<dbReference type="STRING" id="679200.HMPREF9333_00662"/>
<evidence type="ECO:0000256" key="3">
    <source>
        <dbReference type="ARBA" id="ARBA00022801"/>
    </source>
</evidence>
<dbReference type="PROSITE" id="PS00122">
    <property type="entry name" value="CARBOXYLESTERASE_B_1"/>
    <property type="match status" value="1"/>
</dbReference>
<comment type="similarity">
    <text evidence="2">Belongs to the 'GDXG' lipolytic enzyme family.</text>
</comment>
<evidence type="ECO:0000256" key="1">
    <source>
        <dbReference type="ARBA" id="ARBA00005964"/>
    </source>
</evidence>
<dbReference type="AlphaFoldDB" id="G5GGH2"/>
<dbReference type="InterPro" id="IPR029058">
    <property type="entry name" value="AB_hydrolase_fold"/>
</dbReference>
<dbReference type="ESTHER" id="9firm-g5ggh2">
    <property type="family name" value="Carb_B_Bacteria"/>
</dbReference>
<dbReference type="EMBL" id="ACZL01000012">
    <property type="protein sequence ID" value="EHI56132.1"/>
    <property type="molecule type" value="Genomic_DNA"/>
</dbReference>
<dbReference type="PANTHER" id="PTHR11559">
    <property type="entry name" value="CARBOXYLESTERASE"/>
    <property type="match status" value="1"/>
</dbReference>
<name>G5GGH2_9FIRM</name>
<dbReference type="GO" id="GO:0004104">
    <property type="term" value="F:cholinesterase activity"/>
    <property type="evidence" value="ECO:0007669"/>
    <property type="project" value="InterPro"/>
</dbReference>
<dbReference type="InterPro" id="IPR050309">
    <property type="entry name" value="Type-B_Carboxylest/Lipase"/>
</dbReference>
<evidence type="ECO:0000313" key="7">
    <source>
        <dbReference type="Proteomes" id="UP000003011"/>
    </source>
</evidence>
<dbReference type="PRINTS" id="PR00878">
    <property type="entry name" value="CHOLNESTRASE"/>
</dbReference>
<dbReference type="InterPro" id="IPR002018">
    <property type="entry name" value="CarbesteraseB"/>
</dbReference>
<dbReference type="InterPro" id="IPR000997">
    <property type="entry name" value="Cholinesterase"/>
</dbReference>
<dbReference type="Gene3D" id="3.40.50.1820">
    <property type="entry name" value="alpha/beta hydrolase"/>
    <property type="match status" value="1"/>
</dbReference>
<organism evidence="6 7">
    <name type="scientific">Johnsonella ignava ATCC 51276</name>
    <dbReference type="NCBI Taxonomy" id="679200"/>
    <lineage>
        <taxon>Bacteria</taxon>
        <taxon>Bacillati</taxon>
        <taxon>Bacillota</taxon>
        <taxon>Clostridia</taxon>
        <taxon>Lachnospirales</taxon>
        <taxon>Lachnospiraceae</taxon>
        <taxon>Johnsonella</taxon>
    </lineage>
</organism>
<gene>
    <name evidence="6" type="ORF">HMPREF9333_00662</name>
</gene>
<reference evidence="6 7" key="1">
    <citation type="submission" date="2011-08" db="EMBL/GenBank/DDBJ databases">
        <title>The Genome Sequence of Johnsonella ignava ATCC 51276.</title>
        <authorList>
            <consortium name="The Broad Institute Genome Sequencing Platform"/>
            <person name="Earl A."/>
            <person name="Ward D."/>
            <person name="Feldgarden M."/>
            <person name="Gevers D."/>
            <person name="Izard J."/>
            <person name="Blanton J.M."/>
            <person name="Baranova O.V."/>
            <person name="Dewhirst F.E."/>
            <person name="Young S.K."/>
            <person name="Zeng Q."/>
            <person name="Gargeya S."/>
            <person name="Fitzgerald M."/>
            <person name="Haas B."/>
            <person name="Abouelleil A."/>
            <person name="Alvarado L."/>
            <person name="Arachchi H.M."/>
            <person name="Berlin A."/>
            <person name="Brown A."/>
            <person name="Chapman S.B."/>
            <person name="Chen Z."/>
            <person name="Dunbar C."/>
            <person name="Freedman E."/>
            <person name="Gearin G."/>
            <person name="Gellesch M."/>
            <person name="Goldberg J."/>
            <person name="Griggs A."/>
            <person name="Gujja S."/>
            <person name="Heiman D."/>
            <person name="Howarth C."/>
            <person name="Larson L."/>
            <person name="Lui A."/>
            <person name="MacDonald P.J.P."/>
            <person name="Montmayeur A."/>
            <person name="Murphy C."/>
            <person name="Neiman D."/>
            <person name="Pearson M."/>
            <person name="Priest M."/>
            <person name="Roberts A."/>
            <person name="Saif S."/>
            <person name="Shea T."/>
            <person name="Shenoy N."/>
            <person name="Sisk P."/>
            <person name="Stolte C."/>
            <person name="Sykes S."/>
            <person name="Wortman J."/>
            <person name="Nusbaum C."/>
            <person name="Birren B."/>
        </authorList>
    </citation>
    <scope>NUCLEOTIDE SEQUENCE [LARGE SCALE GENOMIC DNA]</scope>
    <source>
        <strain evidence="6 7">ATCC 51276</strain>
    </source>
</reference>